<dbReference type="EMBL" id="JAFFQI010000169">
    <property type="protein sequence ID" value="MCD0265220.1"/>
    <property type="molecule type" value="Genomic_DNA"/>
</dbReference>
<evidence type="ECO:0000313" key="4">
    <source>
        <dbReference type="Proteomes" id="UP001430396"/>
    </source>
</evidence>
<reference evidence="1" key="2">
    <citation type="submission" date="2021-02" db="EMBL/GenBank/DDBJ databases">
        <title>Copper resistance gene diversity in local Xanthomonas species at agrochemical polluted sites in Trinidad, Trinidad and Tobago.</title>
        <authorList>
            <person name="Ramnarine S.D.B.J."/>
            <person name="Ramsubhag A."/>
            <person name="Jayaraman J."/>
        </authorList>
    </citation>
    <scope>NUCLEOTIDE SEQUENCE</scope>
    <source>
        <strain evidence="1">CaNP6A</strain>
    </source>
</reference>
<dbReference type="Proteomes" id="UP000239865">
    <property type="component" value="Unassembled WGS sequence"/>
</dbReference>
<gene>
    <name evidence="1" type="ORF">JWH11_01940</name>
    <name evidence="2" type="ORF">XmelCFBP4644_18585</name>
</gene>
<evidence type="ECO:0000313" key="2">
    <source>
        <dbReference type="EMBL" id="PPU70868.1"/>
    </source>
</evidence>
<comment type="caution">
    <text evidence="2">The sequence shown here is derived from an EMBL/GenBank/DDBJ whole genome shotgun (WGS) entry which is preliminary data.</text>
</comment>
<evidence type="ECO:0000313" key="1">
    <source>
        <dbReference type="EMBL" id="MCD0265220.1"/>
    </source>
</evidence>
<dbReference type="EMBL" id="MDEH01000015">
    <property type="protein sequence ID" value="PPU70868.1"/>
    <property type="molecule type" value="Genomic_DNA"/>
</dbReference>
<accession>A0A2S7DAL4</accession>
<keyword evidence="4" id="KW-1185">Reference proteome</keyword>
<sequence length="59" mass="6606">MPALGLELAGFVIEYSPKGRPPIFVSRKTGFTWPQLVLFQPGYAHFKTQDLVEISNQAL</sequence>
<dbReference type="AlphaFoldDB" id="A0A2S7DAL4"/>
<dbReference type="Proteomes" id="UP001430396">
    <property type="component" value="Unassembled WGS sequence"/>
</dbReference>
<name>A0A2S7DAL4_9XANT</name>
<evidence type="ECO:0000313" key="3">
    <source>
        <dbReference type="Proteomes" id="UP000239865"/>
    </source>
</evidence>
<reference evidence="2 3" key="1">
    <citation type="submission" date="2016-08" db="EMBL/GenBank/DDBJ databases">
        <authorList>
            <person name="Seilhamer J.J."/>
        </authorList>
    </citation>
    <scope>NUCLEOTIDE SEQUENCE [LARGE SCALE GENOMIC DNA]</scope>
    <source>
        <strain evidence="2 3">CFBP4644</strain>
    </source>
</reference>
<organism evidence="2 3">
    <name type="scientific">Xanthomonas melonis</name>
    <dbReference type="NCBI Taxonomy" id="56456"/>
    <lineage>
        <taxon>Bacteria</taxon>
        <taxon>Pseudomonadati</taxon>
        <taxon>Pseudomonadota</taxon>
        <taxon>Gammaproteobacteria</taxon>
        <taxon>Lysobacterales</taxon>
        <taxon>Lysobacteraceae</taxon>
        <taxon>Xanthomonas</taxon>
    </lineage>
</organism>
<dbReference type="OrthoDB" id="4956084at2"/>
<protein>
    <submittedName>
        <fullName evidence="2">Uncharacterized protein</fullName>
    </submittedName>
</protein>
<proteinExistence type="predicted"/>